<keyword evidence="10" id="KW-1185">Reference proteome</keyword>
<accession>A0A5C5WR62</accession>
<evidence type="ECO:0000313" key="9">
    <source>
        <dbReference type="EMBL" id="TWT53058.1"/>
    </source>
</evidence>
<evidence type="ECO:0000256" key="2">
    <source>
        <dbReference type="ARBA" id="ARBA00022475"/>
    </source>
</evidence>
<keyword evidence="4" id="KW-0808">Transferase</keyword>
<feature type="transmembrane region" description="Helical" evidence="8">
    <location>
        <begin position="415"/>
        <end position="432"/>
    </location>
</feature>
<reference evidence="9 10" key="1">
    <citation type="submission" date="2019-02" db="EMBL/GenBank/DDBJ databases">
        <title>Deep-cultivation of Planctomycetes and their phenomic and genomic characterization uncovers novel biology.</title>
        <authorList>
            <person name="Wiegand S."/>
            <person name="Jogler M."/>
            <person name="Boedeker C."/>
            <person name="Pinto D."/>
            <person name="Vollmers J."/>
            <person name="Rivas-Marin E."/>
            <person name="Kohn T."/>
            <person name="Peeters S.H."/>
            <person name="Heuer A."/>
            <person name="Rast P."/>
            <person name="Oberbeckmann S."/>
            <person name="Bunk B."/>
            <person name="Jeske O."/>
            <person name="Meyerdierks A."/>
            <person name="Storesund J.E."/>
            <person name="Kallscheuer N."/>
            <person name="Luecker S."/>
            <person name="Lage O.M."/>
            <person name="Pohl T."/>
            <person name="Merkel B.J."/>
            <person name="Hornburger P."/>
            <person name="Mueller R.-W."/>
            <person name="Bruemmer F."/>
            <person name="Labrenz M."/>
            <person name="Spormann A.M."/>
            <person name="Op Den Camp H."/>
            <person name="Overmann J."/>
            <person name="Amann R."/>
            <person name="Jetten M.S.M."/>
            <person name="Mascher T."/>
            <person name="Medema M.H."/>
            <person name="Devos D.P."/>
            <person name="Kaster A.-K."/>
            <person name="Ovreas L."/>
            <person name="Rohde M."/>
            <person name="Galperin M.Y."/>
            <person name="Jogler C."/>
        </authorList>
    </citation>
    <scope>NUCLEOTIDE SEQUENCE [LARGE SCALE GENOMIC DNA]</scope>
    <source>
        <strain evidence="9 10">Pla22</strain>
    </source>
</reference>
<evidence type="ECO:0000256" key="3">
    <source>
        <dbReference type="ARBA" id="ARBA00022676"/>
    </source>
</evidence>
<dbReference type="GO" id="GO:0005886">
    <property type="term" value="C:plasma membrane"/>
    <property type="evidence" value="ECO:0007669"/>
    <property type="project" value="UniProtKB-SubCell"/>
</dbReference>
<evidence type="ECO:0000256" key="1">
    <source>
        <dbReference type="ARBA" id="ARBA00004651"/>
    </source>
</evidence>
<feature type="transmembrane region" description="Helical" evidence="8">
    <location>
        <begin position="141"/>
        <end position="170"/>
    </location>
</feature>
<sequence>MMGPAAIAWDAAQYWRLSTLVLSGDLFFLSEPIAYRTPIYPWMLALIRAMTDTYALKAIVTVQGVLYVASAWIASVIAKRVTGLESAQWITLALLLPAVSAITFYATTLSEPLFVFVMMVNSLAVLDYAKHGTGGRAAWMAATFALLILTRPIAILLWVVHLAFLLVIHHQKTTPVSDFALVRKPLAAKMAQAAIAVGVMTLMIAPWIVRNHVLFDKFFLTKFTGRNIWIVTFQDGSGAGLPMPQTPAANELTRRLERVDAADEWQLTWQTAHALVASGLSDPACDDLMKTVATDAIKSDPGKFGLKAVRRIINFWRTPITDLPLPAPEDRYSSVRRWQVQIPIAEAAIDNRAGKHLWVNSVLMLAMITAGVILIARNATRSYGVWIVGILMYFCVVTGIVEIPAYRYRMVVEPYVALLIGSAVAVSANHWIRKRSDKPAN</sequence>
<keyword evidence="5 8" id="KW-0812">Transmembrane</keyword>
<organism evidence="9 10">
    <name type="scientific">Rubripirellula amarantea</name>
    <dbReference type="NCBI Taxonomy" id="2527999"/>
    <lineage>
        <taxon>Bacteria</taxon>
        <taxon>Pseudomonadati</taxon>
        <taxon>Planctomycetota</taxon>
        <taxon>Planctomycetia</taxon>
        <taxon>Pirellulales</taxon>
        <taxon>Pirellulaceae</taxon>
        <taxon>Rubripirellula</taxon>
    </lineage>
</organism>
<dbReference type="InterPro" id="IPR050297">
    <property type="entry name" value="LipidA_mod_glycosyltrf_83"/>
</dbReference>
<dbReference type="GO" id="GO:0009103">
    <property type="term" value="P:lipopolysaccharide biosynthetic process"/>
    <property type="evidence" value="ECO:0007669"/>
    <property type="project" value="UniProtKB-ARBA"/>
</dbReference>
<dbReference type="PANTHER" id="PTHR33908">
    <property type="entry name" value="MANNOSYLTRANSFERASE YKCB-RELATED"/>
    <property type="match status" value="1"/>
</dbReference>
<evidence type="ECO:0000256" key="7">
    <source>
        <dbReference type="ARBA" id="ARBA00023136"/>
    </source>
</evidence>
<keyword evidence="2" id="KW-1003">Cell membrane</keyword>
<dbReference type="EMBL" id="SJPI01000001">
    <property type="protein sequence ID" value="TWT53058.1"/>
    <property type="molecule type" value="Genomic_DNA"/>
</dbReference>
<dbReference type="GO" id="GO:0016763">
    <property type="term" value="F:pentosyltransferase activity"/>
    <property type="evidence" value="ECO:0007669"/>
    <property type="project" value="TreeGrafter"/>
</dbReference>
<evidence type="ECO:0000256" key="6">
    <source>
        <dbReference type="ARBA" id="ARBA00022989"/>
    </source>
</evidence>
<name>A0A5C5WR62_9BACT</name>
<evidence type="ECO:0000256" key="8">
    <source>
        <dbReference type="SAM" id="Phobius"/>
    </source>
</evidence>
<gene>
    <name evidence="9" type="ORF">Pla22_06860</name>
</gene>
<feature type="transmembrane region" description="Helical" evidence="8">
    <location>
        <begin position="357"/>
        <end position="377"/>
    </location>
</feature>
<keyword evidence="3" id="KW-0328">Glycosyltransferase</keyword>
<dbReference type="Proteomes" id="UP000316598">
    <property type="component" value="Unassembled WGS sequence"/>
</dbReference>
<dbReference type="PANTHER" id="PTHR33908:SF11">
    <property type="entry name" value="MEMBRANE PROTEIN"/>
    <property type="match status" value="1"/>
</dbReference>
<comment type="subcellular location">
    <subcellularLocation>
        <location evidence="1">Cell membrane</location>
        <topology evidence="1">Multi-pass membrane protein</topology>
    </subcellularLocation>
</comment>
<proteinExistence type="predicted"/>
<keyword evidence="7 8" id="KW-0472">Membrane</keyword>
<evidence type="ECO:0000313" key="10">
    <source>
        <dbReference type="Proteomes" id="UP000316598"/>
    </source>
</evidence>
<feature type="transmembrane region" description="Helical" evidence="8">
    <location>
        <begin position="383"/>
        <end position="403"/>
    </location>
</feature>
<evidence type="ECO:0008006" key="11">
    <source>
        <dbReference type="Google" id="ProtNLM"/>
    </source>
</evidence>
<evidence type="ECO:0000256" key="5">
    <source>
        <dbReference type="ARBA" id="ARBA00022692"/>
    </source>
</evidence>
<protein>
    <recommendedName>
        <fullName evidence="11">Glycosyltransferase RgtA/B/C/D-like domain-containing protein</fullName>
    </recommendedName>
</protein>
<feature type="transmembrane region" description="Helical" evidence="8">
    <location>
        <begin position="190"/>
        <end position="209"/>
    </location>
</feature>
<feature type="transmembrane region" description="Helical" evidence="8">
    <location>
        <begin position="89"/>
        <end position="107"/>
    </location>
</feature>
<comment type="caution">
    <text evidence="9">The sequence shown here is derived from an EMBL/GenBank/DDBJ whole genome shotgun (WGS) entry which is preliminary data.</text>
</comment>
<evidence type="ECO:0000256" key="4">
    <source>
        <dbReference type="ARBA" id="ARBA00022679"/>
    </source>
</evidence>
<dbReference type="AlphaFoldDB" id="A0A5C5WR62"/>
<feature type="transmembrane region" description="Helical" evidence="8">
    <location>
        <begin position="54"/>
        <end position="77"/>
    </location>
</feature>
<keyword evidence="6 8" id="KW-1133">Transmembrane helix</keyword>